<proteinExistence type="predicted"/>
<keyword evidence="2" id="KW-0813">Transport</keyword>
<comment type="subcellular location">
    <subcellularLocation>
        <location evidence="1">Membrane</location>
        <topology evidence="1">Multi-pass membrane protein</topology>
    </subcellularLocation>
</comment>
<feature type="domain" description="Major facilitator superfamily (MFS) profile" evidence="8">
    <location>
        <begin position="28"/>
        <end position="433"/>
    </location>
</feature>
<evidence type="ECO:0000313" key="9">
    <source>
        <dbReference type="EMBL" id="PTU51829.1"/>
    </source>
</evidence>
<dbReference type="Pfam" id="PF07690">
    <property type="entry name" value="MFS_1"/>
    <property type="match status" value="1"/>
</dbReference>
<reference evidence="9 10" key="1">
    <citation type="submission" date="2018-04" db="EMBL/GenBank/DDBJ databases">
        <authorList>
            <person name="Go L.Y."/>
            <person name="Mitchell J.A."/>
        </authorList>
    </citation>
    <scope>NUCLEOTIDE SEQUENCE [LARGE SCALE GENOMIC DNA]</scope>
    <source>
        <strain evidence="9 10">KCJK7865</strain>
    </source>
</reference>
<dbReference type="CDD" id="cd17319">
    <property type="entry name" value="MFS_ExuT_GudP_like"/>
    <property type="match status" value="1"/>
</dbReference>
<evidence type="ECO:0000256" key="3">
    <source>
        <dbReference type="ARBA" id="ARBA00022692"/>
    </source>
</evidence>
<feature type="transmembrane region" description="Helical" evidence="7">
    <location>
        <begin position="318"/>
        <end position="337"/>
    </location>
</feature>
<feature type="transmembrane region" description="Helical" evidence="7">
    <location>
        <begin position="62"/>
        <end position="82"/>
    </location>
</feature>
<feature type="transmembrane region" description="Helical" evidence="7">
    <location>
        <begin position="409"/>
        <end position="428"/>
    </location>
</feature>
<feature type="transmembrane region" description="Helical" evidence="7">
    <location>
        <begin position="24"/>
        <end position="42"/>
    </location>
</feature>
<dbReference type="RefSeq" id="WP_031322394.1">
    <property type="nucleotide sequence ID" value="NZ_QANO01000111.1"/>
</dbReference>
<evidence type="ECO:0000313" key="10">
    <source>
        <dbReference type="Proteomes" id="UP000244874"/>
    </source>
</evidence>
<feature type="transmembrane region" description="Helical" evidence="7">
    <location>
        <begin position="94"/>
        <end position="112"/>
    </location>
</feature>
<dbReference type="FunFam" id="1.20.1250.20:FF:000018">
    <property type="entry name" value="MFS transporter permease"/>
    <property type="match status" value="1"/>
</dbReference>
<dbReference type="Gene3D" id="1.20.1250.20">
    <property type="entry name" value="MFS general substrate transporter like domains"/>
    <property type="match status" value="2"/>
</dbReference>
<comment type="caution">
    <text evidence="9">The sequence shown here is derived from an EMBL/GenBank/DDBJ whole genome shotgun (WGS) entry which is preliminary data.</text>
</comment>
<dbReference type="InterPro" id="IPR020846">
    <property type="entry name" value="MFS_dom"/>
</dbReference>
<dbReference type="AlphaFoldDB" id="A0A2R7UMD1"/>
<gene>
    <name evidence="9" type="ORF">DBB42_12890</name>
</gene>
<evidence type="ECO:0000256" key="2">
    <source>
        <dbReference type="ARBA" id="ARBA00022448"/>
    </source>
</evidence>
<keyword evidence="4" id="KW-0058">Aromatic hydrocarbons catabolism</keyword>
<protein>
    <submittedName>
        <fullName evidence="9">MFS transporter</fullName>
    </submittedName>
</protein>
<dbReference type="SUPFAM" id="SSF103473">
    <property type="entry name" value="MFS general substrate transporter"/>
    <property type="match status" value="1"/>
</dbReference>
<feature type="transmembrane region" description="Helical" evidence="7">
    <location>
        <begin position="343"/>
        <end position="365"/>
    </location>
</feature>
<evidence type="ECO:0000256" key="7">
    <source>
        <dbReference type="SAM" id="Phobius"/>
    </source>
</evidence>
<dbReference type="InterPro" id="IPR011701">
    <property type="entry name" value="MFS"/>
</dbReference>
<evidence type="ECO:0000256" key="6">
    <source>
        <dbReference type="ARBA" id="ARBA00023136"/>
    </source>
</evidence>
<keyword evidence="6 7" id="KW-0472">Membrane</keyword>
<name>A0A2R7UMD1_PSEDL</name>
<feature type="transmembrane region" description="Helical" evidence="7">
    <location>
        <begin position="152"/>
        <end position="174"/>
    </location>
</feature>
<evidence type="ECO:0000259" key="8">
    <source>
        <dbReference type="PROSITE" id="PS50850"/>
    </source>
</evidence>
<keyword evidence="3 7" id="KW-0812">Transmembrane</keyword>
<feature type="transmembrane region" description="Helical" evidence="7">
    <location>
        <begin position="372"/>
        <end position="397"/>
    </location>
</feature>
<feature type="transmembrane region" description="Helical" evidence="7">
    <location>
        <begin position="118"/>
        <end position="140"/>
    </location>
</feature>
<evidence type="ECO:0000256" key="1">
    <source>
        <dbReference type="ARBA" id="ARBA00004141"/>
    </source>
</evidence>
<dbReference type="EMBL" id="QANO01000111">
    <property type="protein sequence ID" value="PTU51829.1"/>
    <property type="molecule type" value="Genomic_DNA"/>
</dbReference>
<sequence>MSNTLEAPYAVQDSAAESQLYTRVALRLIPFLFICYVFAYLDRVNIGFAKLQMLDELKFSETIYGLGAGIFFLGYFIFEVPSNIILHRVGARRWIARIMISWGILSASMIFVQTPTQFYVLRFLLGLAEAGFFPGIILYLTYWFPPSRRGKITAMFMTGIPMAGVIGGPLSGWIMASTHGWMGHSAWQWLFFLEALPSIIAGVVVLFYLQDKIDDAKWLSASEKETLKRNLEKEGGTKEVHSVFGAFRNKRVWVLSSGYFGFMMGLYGVSFWLPSLIKSSGIQEASTVSLLTTIPYAFATAAMIFTGRSADRSKERRWHAAVPAVLGATGLVLSTLTSGNPTVSLVFLSLATMGIMTGLCQFWCLPPAFLGGAAAAAGIAMINSVGNLAGFISPYMIGWVKDVTSSTDLALYCIAGSLIFAAFICLIMPKSIVNR</sequence>
<organism evidence="9 10">
    <name type="scientific">Pseudomonas plecoglossicida</name>
    <dbReference type="NCBI Taxonomy" id="70775"/>
    <lineage>
        <taxon>Bacteria</taxon>
        <taxon>Pseudomonadati</taxon>
        <taxon>Pseudomonadota</taxon>
        <taxon>Gammaproteobacteria</taxon>
        <taxon>Pseudomonadales</taxon>
        <taxon>Pseudomonadaceae</taxon>
        <taxon>Pseudomonas</taxon>
    </lineage>
</organism>
<dbReference type="PROSITE" id="PS50850">
    <property type="entry name" value="MFS"/>
    <property type="match status" value="1"/>
</dbReference>
<feature type="transmembrane region" description="Helical" evidence="7">
    <location>
        <begin position="285"/>
        <end position="306"/>
    </location>
</feature>
<keyword evidence="5 7" id="KW-1133">Transmembrane helix</keyword>
<evidence type="ECO:0000256" key="5">
    <source>
        <dbReference type="ARBA" id="ARBA00022989"/>
    </source>
</evidence>
<accession>A0A2R7UMD1</accession>
<dbReference type="GO" id="GO:0005886">
    <property type="term" value="C:plasma membrane"/>
    <property type="evidence" value="ECO:0007669"/>
    <property type="project" value="TreeGrafter"/>
</dbReference>
<feature type="transmembrane region" description="Helical" evidence="7">
    <location>
        <begin position="186"/>
        <end position="209"/>
    </location>
</feature>
<dbReference type="InterPro" id="IPR036259">
    <property type="entry name" value="MFS_trans_sf"/>
</dbReference>
<dbReference type="PANTHER" id="PTHR43791:SF36">
    <property type="entry name" value="TRANSPORTER, PUTATIVE (AFU_ORTHOLOGUE AFUA_6G08340)-RELATED"/>
    <property type="match status" value="1"/>
</dbReference>
<evidence type="ECO:0000256" key="4">
    <source>
        <dbReference type="ARBA" id="ARBA00022797"/>
    </source>
</evidence>
<dbReference type="GO" id="GO:0022857">
    <property type="term" value="F:transmembrane transporter activity"/>
    <property type="evidence" value="ECO:0007669"/>
    <property type="project" value="InterPro"/>
</dbReference>
<feature type="transmembrane region" description="Helical" evidence="7">
    <location>
        <begin position="252"/>
        <end position="273"/>
    </location>
</feature>
<dbReference type="PANTHER" id="PTHR43791">
    <property type="entry name" value="PERMEASE-RELATED"/>
    <property type="match status" value="1"/>
</dbReference>
<dbReference type="Proteomes" id="UP000244874">
    <property type="component" value="Unassembled WGS sequence"/>
</dbReference>